<dbReference type="Proteomes" id="UP001281410">
    <property type="component" value="Unassembled WGS sequence"/>
</dbReference>
<accession>A0AAE0AXQ0</accession>
<keyword evidence="3" id="KW-1185">Reference proteome</keyword>
<evidence type="ECO:0000313" key="3">
    <source>
        <dbReference type="Proteomes" id="UP001281410"/>
    </source>
</evidence>
<protein>
    <submittedName>
        <fullName evidence="2">Uncharacterized protein</fullName>
    </submittedName>
</protein>
<proteinExistence type="predicted"/>
<evidence type="ECO:0000256" key="1">
    <source>
        <dbReference type="SAM" id="MobiDB-lite"/>
    </source>
</evidence>
<organism evidence="2 3">
    <name type="scientific">Dipteronia sinensis</name>
    <dbReference type="NCBI Taxonomy" id="43782"/>
    <lineage>
        <taxon>Eukaryota</taxon>
        <taxon>Viridiplantae</taxon>
        <taxon>Streptophyta</taxon>
        <taxon>Embryophyta</taxon>
        <taxon>Tracheophyta</taxon>
        <taxon>Spermatophyta</taxon>
        <taxon>Magnoliopsida</taxon>
        <taxon>eudicotyledons</taxon>
        <taxon>Gunneridae</taxon>
        <taxon>Pentapetalae</taxon>
        <taxon>rosids</taxon>
        <taxon>malvids</taxon>
        <taxon>Sapindales</taxon>
        <taxon>Sapindaceae</taxon>
        <taxon>Hippocastanoideae</taxon>
        <taxon>Acereae</taxon>
        <taxon>Dipteronia</taxon>
    </lineage>
</organism>
<feature type="region of interest" description="Disordered" evidence="1">
    <location>
        <begin position="120"/>
        <end position="147"/>
    </location>
</feature>
<reference evidence="2" key="1">
    <citation type="journal article" date="2023" name="Plant J.">
        <title>Genome sequences and population genomics provide insights into the demographic history, inbreeding, and mutation load of two 'living fossil' tree species of Dipteronia.</title>
        <authorList>
            <person name="Feng Y."/>
            <person name="Comes H.P."/>
            <person name="Chen J."/>
            <person name="Zhu S."/>
            <person name="Lu R."/>
            <person name="Zhang X."/>
            <person name="Li P."/>
            <person name="Qiu J."/>
            <person name="Olsen K.M."/>
            <person name="Qiu Y."/>
        </authorList>
    </citation>
    <scope>NUCLEOTIDE SEQUENCE</scope>
    <source>
        <strain evidence="2">NBL</strain>
    </source>
</reference>
<dbReference type="EMBL" id="JANJYJ010000002">
    <property type="protein sequence ID" value="KAK3225660.1"/>
    <property type="molecule type" value="Genomic_DNA"/>
</dbReference>
<dbReference type="Gene3D" id="3.90.228.10">
    <property type="match status" value="1"/>
</dbReference>
<dbReference type="PANTHER" id="PTHR31681">
    <property type="entry name" value="C2H2-LIKE ZINC FINGER PROTEIN"/>
    <property type="match status" value="1"/>
</dbReference>
<sequence>MGPEDSSRNIVEIIFKSSWLKKDNPICKIERILKIHNTQRIIQRFKDCHDAVKTRALNSSRKNPSVCTTIRHSFQSKELKGMNTTASSGKAHDSLKNCTEQRRAMLVCRVIAGRVKLVSTDDAPPLDEDSVSAAEEKPPRKRPTKHY</sequence>
<name>A0AAE0AXQ0_9ROSI</name>
<comment type="caution">
    <text evidence="2">The sequence shown here is derived from an EMBL/GenBank/DDBJ whole genome shotgun (WGS) entry which is preliminary data.</text>
</comment>
<evidence type="ECO:0000313" key="2">
    <source>
        <dbReference type="EMBL" id="KAK3225660.1"/>
    </source>
</evidence>
<dbReference type="AlphaFoldDB" id="A0AAE0AXQ0"/>
<dbReference type="PANTHER" id="PTHR31681:SF12">
    <property type="entry name" value="C2H2-LIKE ZINC FINGER PROTEIN"/>
    <property type="match status" value="1"/>
</dbReference>
<dbReference type="SUPFAM" id="SSF56399">
    <property type="entry name" value="ADP-ribosylation"/>
    <property type="match status" value="1"/>
</dbReference>
<gene>
    <name evidence="2" type="ORF">Dsin_005522</name>
</gene>